<gene>
    <name evidence="1" type="ORF">L2E82_32209</name>
</gene>
<dbReference type="EMBL" id="CM042014">
    <property type="protein sequence ID" value="KAI3721203.1"/>
    <property type="molecule type" value="Genomic_DNA"/>
</dbReference>
<accession>A0ACB9BHZ9</accession>
<reference evidence="2" key="1">
    <citation type="journal article" date="2022" name="Mol. Ecol. Resour.">
        <title>The genomes of chicory, endive, great burdock and yacon provide insights into Asteraceae palaeo-polyploidization history and plant inulin production.</title>
        <authorList>
            <person name="Fan W."/>
            <person name="Wang S."/>
            <person name="Wang H."/>
            <person name="Wang A."/>
            <person name="Jiang F."/>
            <person name="Liu H."/>
            <person name="Zhao H."/>
            <person name="Xu D."/>
            <person name="Zhang Y."/>
        </authorList>
    </citation>
    <scope>NUCLEOTIDE SEQUENCE [LARGE SCALE GENOMIC DNA]</scope>
    <source>
        <strain evidence="2">cv. Punajuju</strain>
    </source>
</reference>
<keyword evidence="2" id="KW-1185">Reference proteome</keyword>
<dbReference type="Proteomes" id="UP001055811">
    <property type="component" value="Linkage Group LG06"/>
</dbReference>
<sequence>MKMMEARGIRPGKLTGRWKSGHTTKARLMASFSMKPVIVDQVLIENIVQPLPEKRANPSTFATLDALLILTYSDSDTLHNSDCAERIINHFLSFKKIVTTFSPPSIASEGSPLSLHLRKDSKLVDNDITEVAVDVYLKPEKIRSLVEALLESSRSLNDGHYRALGVYFKVSLSLMLMINEFLEIELD</sequence>
<proteinExistence type="predicted"/>
<name>A0ACB9BHZ9_CICIN</name>
<evidence type="ECO:0000313" key="2">
    <source>
        <dbReference type="Proteomes" id="UP001055811"/>
    </source>
</evidence>
<protein>
    <submittedName>
        <fullName evidence="1">Uncharacterized protein</fullName>
    </submittedName>
</protein>
<evidence type="ECO:0000313" key="1">
    <source>
        <dbReference type="EMBL" id="KAI3721203.1"/>
    </source>
</evidence>
<organism evidence="1 2">
    <name type="scientific">Cichorium intybus</name>
    <name type="common">Chicory</name>
    <dbReference type="NCBI Taxonomy" id="13427"/>
    <lineage>
        <taxon>Eukaryota</taxon>
        <taxon>Viridiplantae</taxon>
        <taxon>Streptophyta</taxon>
        <taxon>Embryophyta</taxon>
        <taxon>Tracheophyta</taxon>
        <taxon>Spermatophyta</taxon>
        <taxon>Magnoliopsida</taxon>
        <taxon>eudicotyledons</taxon>
        <taxon>Gunneridae</taxon>
        <taxon>Pentapetalae</taxon>
        <taxon>asterids</taxon>
        <taxon>campanulids</taxon>
        <taxon>Asterales</taxon>
        <taxon>Asteraceae</taxon>
        <taxon>Cichorioideae</taxon>
        <taxon>Cichorieae</taxon>
        <taxon>Cichoriinae</taxon>
        <taxon>Cichorium</taxon>
    </lineage>
</organism>
<comment type="caution">
    <text evidence="1">The sequence shown here is derived from an EMBL/GenBank/DDBJ whole genome shotgun (WGS) entry which is preliminary data.</text>
</comment>
<reference evidence="1 2" key="2">
    <citation type="journal article" date="2022" name="Mol. Ecol. Resour.">
        <title>The genomes of chicory, endive, great burdock and yacon provide insights into Asteraceae paleo-polyploidization history and plant inulin production.</title>
        <authorList>
            <person name="Fan W."/>
            <person name="Wang S."/>
            <person name="Wang H."/>
            <person name="Wang A."/>
            <person name="Jiang F."/>
            <person name="Liu H."/>
            <person name="Zhao H."/>
            <person name="Xu D."/>
            <person name="Zhang Y."/>
        </authorList>
    </citation>
    <scope>NUCLEOTIDE SEQUENCE [LARGE SCALE GENOMIC DNA]</scope>
    <source>
        <strain evidence="2">cv. Punajuju</strain>
        <tissue evidence="1">Leaves</tissue>
    </source>
</reference>